<protein>
    <submittedName>
        <fullName evidence="1">Uncharacterized protein</fullName>
    </submittedName>
</protein>
<evidence type="ECO:0000313" key="2">
    <source>
        <dbReference type="Proteomes" id="UP001057402"/>
    </source>
</evidence>
<organism evidence="1 2">
    <name type="scientific">Melastoma candidum</name>
    <dbReference type="NCBI Taxonomy" id="119954"/>
    <lineage>
        <taxon>Eukaryota</taxon>
        <taxon>Viridiplantae</taxon>
        <taxon>Streptophyta</taxon>
        <taxon>Embryophyta</taxon>
        <taxon>Tracheophyta</taxon>
        <taxon>Spermatophyta</taxon>
        <taxon>Magnoliopsida</taxon>
        <taxon>eudicotyledons</taxon>
        <taxon>Gunneridae</taxon>
        <taxon>Pentapetalae</taxon>
        <taxon>rosids</taxon>
        <taxon>malvids</taxon>
        <taxon>Myrtales</taxon>
        <taxon>Melastomataceae</taxon>
        <taxon>Melastomatoideae</taxon>
        <taxon>Melastomateae</taxon>
        <taxon>Melastoma</taxon>
    </lineage>
</organism>
<dbReference type="EMBL" id="CM042887">
    <property type="protein sequence ID" value="KAI4330525.1"/>
    <property type="molecule type" value="Genomic_DNA"/>
</dbReference>
<evidence type="ECO:0000313" key="1">
    <source>
        <dbReference type="EMBL" id="KAI4330525.1"/>
    </source>
</evidence>
<gene>
    <name evidence="1" type="ORF">MLD38_028807</name>
</gene>
<proteinExistence type="predicted"/>
<sequence length="282" mass="30813">MEDTFCGDCNRSTTFIFEPASGDTVCTDCGLVVASHQHDDTPEWRDCGDDYPVRVASSAILIVAHGRLSGGGSLSSSVGRWQKRDSIPNSHLMMAFNNIANMSHRLGLVAPIEDRASEIFAACLYDACRLEDKPRTLKEVCSVANGVTEKDIGRAKNYIVKQLGLENDKLDETRPVRAADLMRRFCSCSNLGMNHQAIKAAQEAAQKAEELGIRRSPISIAAALIYIMSQLSDDRPLRDISAATGVAEGTILSSYKDLHPHISKIIPAWYAKAEDVKQRGST</sequence>
<name>A0ACB9N2Z1_9MYRT</name>
<reference evidence="2" key="1">
    <citation type="journal article" date="2023" name="Front. Plant Sci.">
        <title>Chromosomal-level genome assembly of Melastoma candidum provides insights into trichome evolution.</title>
        <authorList>
            <person name="Zhong Y."/>
            <person name="Wu W."/>
            <person name="Sun C."/>
            <person name="Zou P."/>
            <person name="Liu Y."/>
            <person name="Dai S."/>
            <person name="Zhou R."/>
        </authorList>
    </citation>
    <scope>NUCLEOTIDE SEQUENCE [LARGE SCALE GENOMIC DNA]</scope>
</reference>
<dbReference type="Proteomes" id="UP001057402">
    <property type="component" value="Chromosome 8"/>
</dbReference>
<comment type="caution">
    <text evidence="1">The sequence shown here is derived from an EMBL/GenBank/DDBJ whole genome shotgun (WGS) entry which is preliminary data.</text>
</comment>
<keyword evidence="2" id="KW-1185">Reference proteome</keyword>
<accession>A0ACB9N2Z1</accession>